<comment type="subcellular location">
    <subcellularLocation>
        <location evidence="1">Membrane</location>
        <topology evidence="1">Multi-pass membrane protein</topology>
    </subcellularLocation>
</comment>
<keyword evidence="12" id="KW-1185">Reference proteome</keyword>
<dbReference type="InterPro" id="IPR000849">
    <property type="entry name" value="Sugar_P_transporter"/>
</dbReference>
<feature type="transmembrane region" description="Helical" evidence="8">
    <location>
        <begin position="293"/>
        <end position="315"/>
    </location>
</feature>
<dbReference type="EMBL" id="CAJNOQ010006793">
    <property type="protein sequence ID" value="CAF1147587.1"/>
    <property type="molecule type" value="Genomic_DNA"/>
</dbReference>
<dbReference type="OrthoDB" id="3639251at2759"/>
<feature type="transmembrane region" description="Helical" evidence="8">
    <location>
        <begin position="9"/>
        <end position="27"/>
    </location>
</feature>
<dbReference type="Proteomes" id="UP000681722">
    <property type="component" value="Unassembled WGS sequence"/>
</dbReference>
<accession>A0A814SFK5</accession>
<reference evidence="10" key="1">
    <citation type="submission" date="2021-02" db="EMBL/GenBank/DDBJ databases">
        <authorList>
            <person name="Nowell W R."/>
        </authorList>
    </citation>
    <scope>NUCLEOTIDE SEQUENCE</scope>
</reference>
<evidence type="ECO:0000256" key="6">
    <source>
        <dbReference type="ARBA" id="ARBA00022989"/>
    </source>
</evidence>
<dbReference type="InterPro" id="IPR020846">
    <property type="entry name" value="MFS_dom"/>
</dbReference>
<keyword evidence="7 8" id="KW-0472">Membrane</keyword>
<evidence type="ECO:0000256" key="8">
    <source>
        <dbReference type="SAM" id="Phobius"/>
    </source>
</evidence>
<dbReference type="PIRSF" id="PIRSF002808">
    <property type="entry name" value="Hexose_phosphate_transp"/>
    <property type="match status" value="1"/>
</dbReference>
<dbReference type="PANTHER" id="PTHR43184">
    <property type="entry name" value="MAJOR FACILITATOR SUPERFAMILY TRANSPORTER 16, ISOFORM B"/>
    <property type="match status" value="1"/>
</dbReference>
<dbReference type="Gene3D" id="1.20.1250.20">
    <property type="entry name" value="MFS general substrate transporter like domains"/>
    <property type="match status" value="2"/>
</dbReference>
<feature type="domain" description="Major facilitator superfamily (MFS) profile" evidence="9">
    <location>
        <begin position="13"/>
        <end position="371"/>
    </location>
</feature>
<dbReference type="EMBL" id="CAJOBC010006792">
    <property type="protein sequence ID" value="CAF3911182.1"/>
    <property type="molecule type" value="Genomic_DNA"/>
</dbReference>
<dbReference type="Pfam" id="PF07690">
    <property type="entry name" value="MFS_1"/>
    <property type="match status" value="1"/>
</dbReference>
<comment type="caution">
    <text evidence="10">The sequence shown here is derived from an EMBL/GenBank/DDBJ whole genome shotgun (WGS) entry which is preliminary data.</text>
</comment>
<dbReference type="InterPro" id="IPR011701">
    <property type="entry name" value="MFS"/>
</dbReference>
<feature type="transmembrane region" description="Helical" evidence="8">
    <location>
        <begin position="137"/>
        <end position="158"/>
    </location>
</feature>
<sequence length="371" mass="40775">MSNLSVKQRLVSSFVVAWLSYALTYFLRKPLGVIKSDLEHDLSFSKFQLGLLDTALFLPYALIQTFFGSIGDKYGARRTFGYCLIGAGVSMLTFGWWSAYSTFLVLLFLNGAFQSLCWAAANKGLGSWVTDSQRNFVFGLFGTCPFVGGVLGTILATYIQGKDGWRLVHFRPALLCIAAGFSVLFMFREPSELRMIVPGKDIVNQSKEQRRMSVLEVWKTPMVLEIAASVFCLKVVRYAIYMWLPMYLEESLHYSKRDAGLFSTMFDIGGVIGSATIGFILKRFFNNEGCLGAAVETLLSAGALFIFMLLSTWGITINSALMILAGALNCGADIILCSSVPTEIGEMDGRNAASAVIGFVNADLRIKTSSI</sequence>
<feature type="transmembrane region" description="Helical" evidence="8">
    <location>
        <begin position="170"/>
        <end position="187"/>
    </location>
</feature>
<evidence type="ECO:0000256" key="4">
    <source>
        <dbReference type="ARBA" id="ARBA00022597"/>
    </source>
</evidence>
<organism evidence="10 12">
    <name type="scientific">Didymodactylos carnosus</name>
    <dbReference type="NCBI Taxonomy" id="1234261"/>
    <lineage>
        <taxon>Eukaryota</taxon>
        <taxon>Metazoa</taxon>
        <taxon>Spiralia</taxon>
        <taxon>Gnathifera</taxon>
        <taxon>Rotifera</taxon>
        <taxon>Eurotatoria</taxon>
        <taxon>Bdelloidea</taxon>
        <taxon>Philodinida</taxon>
        <taxon>Philodinidae</taxon>
        <taxon>Didymodactylos</taxon>
    </lineage>
</organism>
<dbReference type="GO" id="GO:0022857">
    <property type="term" value="F:transmembrane transporter activity"/>
    <property type="evidence" value="ECO:0007669"/>
    <property type="project" value="InterPro"/>
</dbReference>
<keyword evidence="5 8" id="KW-0812">Transmembrane</keyword>
<evidence type="ECO:0000256" key="5">
    <source>
        <dbReference type="ARBA" id="ARBA00022692"/>
    </source>
</evidence>
<dbReference type="Proteomes" id="UP000663829">
    <property type="component" value="Unassembled WGS sequence"/>
</dbReference>
<evidence type="ECO:0000259" key="9">
    <source>
        <dbReference type="PROSITE" id="PS50850"/>
    </source>
</evidence>
<dbReference type="PANTHER" id="PTHR43184:SF30">
    <property type="entry name" value="MFS DOMAIN-CONTAINING PROTEIN"/>
    <property type="match status" value="1"/>
</dbReference>
<evidence type="ECO:0000313" key="10">
    <source>
        <dbReference type="EMBL" id="CAF1147587.1"/>
    </source>
</evidence>
<feature type="transmembrane region" description="Helical" evidence="8">
    <location>
        <begin position="103"/>
        <end position="125"/>
    </location>
</feature>
<dbReference type="PROSITE" id="PS50850">
    <property type="entry name" value="MFS"/>
    <property type="match status" value="1"/>
</dbReference>
<dbReference type="SUPFAM" id="SSF103473">
    <property type="entry name" value="MFS general substrate transporter"/>
    <property type="match status" value="1"/>
</dbReference>
<keyword evidence="3" id="KW-0813">Transport</keyword>
<dbReference type="AlphaFoldDB" id="A0A814SFK5"/>
<evidence type="ECO:0000256" key="3">
    <source>
        <dbReference type="ARBA" id="ARBA00022448"/>
    </source>
</evidence>
<keyword evidence="6 8" id="KW-1133">Transmembrane helix</keyword>
<name>A0A814SFK5_9BILA</name>
<dbReference type="InterPro" id="IPR036259">
    <property type="entry name" value="MFS_trans_sf"/>
</dbReference>
<evidence type="ECO:0000256" key="7">
    <source>
        <dbReference type="ARBA" id="ARBA00023136"/>
    </source>
</evidence>
<feature type="transmembrane region" description="Helical" evidence="8">
    <location>
        <begin position="260"/>
        <end position="281"/>
    </location>
</feature>
<feature type="transmembrane region" description="Helical" evidence="8">
    <location>
        <begin position="217"/>
        <end position="240"/>
    </location>
</feature>
<feature type="transmembrane region" description="Helical" evidence="8">
    <location>
        <begin position="79"/>
        <end position="97"/>
    </location>
</feature>
<protein>
    <recommendedName>
        <fullName evidence="9">Major facilitator superfamily (MFS) profile domain-containing protein</fullName>
    </recommendedName>
</protein>
<gene>
    <name evidence="10" type="ORF">GPM918_LOCUS21012</name>
    <name evidence="11" type="ORF">SRO942_LOCUS21008</name>
</gene>
<evidence type="ECO:0000313" key="11">
    <source>
        <dbReference type="EMBL" id="CAF3911182.1"/>
    </source>
</evidence>
<keyword evidence="4" id="KW-0762">Sugar transport</keyword>
<comment type="similarity">
    <text evidence="2">Belongs to the major facilitator superfamily. Organophosphate:Pi antiporter (OPA) (TC 2.A.1.4) family.</text>
</comment>
<feature type="transmembrane region" description="Helical" evidence="8">
    <location>
        <begin position="47"/>
        <end position="67"/>
    </location>
</feature>
<dbReference type="GO" id="GO:0016020">
    <property type="term" value="C:membrane"/>
    <property type="evidence" value="ECO:0007669"/>
    <property type="project" value="UniProtKB-SubCell"/>
</dbReference>
<evidence type="ECO:0000256" key="1">
    <source>
        <dbReference type="ARBA" id="ARBA00004141"/>
    </source>
</evidence>
<evidence type="ECO:0000313" key="12">
    <source>
        <dbReference type="Proteomes" id="UP000663829"/>
    </source>
</evidence>
<evidence type="ECO:0000256" key="2">
    <source>
        <dbReference type="ARBA" id="ARBA00009598"/>
    </source>
</evidence>
<proteinExistence type="inferred from homology"/>